<feature type="transmembrane region" description="Helical" evidence="1">
    <location>
        <begin position="86"/>
        <end position="110"/>
    </location>
</feature>
<evidence type="ECO:0000313" key="3">
    <source>
        <dbReference type="WBParaSite" id="jg7946"/>
    </source>
</evidence>
<feature type="transmembrane region" description="Helical" evidence="1">
    <location>
        <begin position="6"/>
        <end position="27"/>
    </location>
</feature>
<feature type="transmembrane region" description="Helical" evidence="1">
    <location>
        <begin position="156"/>
        <end position="177"/>
    </location>
</feature>
<name>A0A915EP85_9BILA</name>
<evidence type="ECO:0000313" key="2">
    <source>
        <dbReference type="Proteomes" id="UP000887574"/>
    </source>
</evidence>
<dbReference type="WBParaSite" id="jg7946">
    <property type="protein sequence ID" value="jg7946"/>
    <property type="gene ID" value="jg7946"/>
</dbReference>
<reference evidence="3" key="1">
    <citation type="submission" date="2022-11" db="UniProtKB">
        <authorList>
            <consortium name="WormBaseParasite"/>
        </authorList>
    </citation>
    <scope>IDENTIFICATION</scope>
</reference>
<keyword evidence="1" id="KW-1133">Transmembrane helix</keyword>
<dbReference type="AlphaFoldDB" id="A0A915EP85"/>
<sequence length="239" mass="27278">MKPFYVLILVETILSILLYTIAFILICKSFYIIHKHRVRLFTSIAPSLLIYLACWAIYVLLCLPYLFGVCIHLFMPNAEPVLASYLIFYAAVWPIAAYSAIPVSVIFLTLDRLLFIYFPTYSKKDSLKKKVTIANVLAIFLCFVLNAYAFCQELPLNYIFNRVCILFILLEFFLSFLPQVIALGTVQLFGVTIADYIGPYNVYLAAIDLIVSTTVYYKTIQKCIPISTTLVKVTSSRFT</sequence>
<evidence type="ECO:0000256" key="1">
    <source>
        <dbReference type="SAM" id="Phobius"/>
    </source>
</evidence>
<organism evidence="2 3">
    <name type="scientific">Ditylenchus dipsaci</name>
    <dbReference type="NCBI Taxonomy" id="166011"/>
    <lineage>
        <taxon>Eukaryota</taxon>
        <taxon>Metazoa</taxon>
        <taxon>Ecdysozoa</taxon>
        <taxon>Nematoda</taxon>
        <taxon>Chromadorea</taxon>
        <taxon>Rhabditida</taxon>
        <taxon>Tylenchina</taxon>
        <taxon>Tylenchomorpha</taxon>
        <taxon>Sphaerularioidea</taxon>
        <taxon>Anguinidae</taxon>
        <taxon>Anguininae</taxon>
        <taxon>Ditylenchus</taxon>
    </lineage>
</organism>
<protein>
    <submittedName>
        <fullName evidence="3">G-protein coupled receptors family 1 profile domain-containing protein</fullName>
    </submittedName>
</protein>
<keyword evidence="1" id="KW-0472">Membrane</keyword>
<accession>A0A915EP85</accession>
<feature type="transmembrane region" description="Helical" evidence="1">
    <location>
        <begin position="48"/>
        <end position="74"/>
    </location>
</feature>
<dbReference type="Proteomes" id="UP000887574">
    <property type="component" value="Unplaced"/>
</dbReference>
<proteinExistence type="predicted"/>
<feature type="transmembrane region" description="Helical" evidence="1">
    <location>
        <begin position="131"/>
        <end position="150"/>
    </location>
</feature>
<keyword evidence="1" id="KW-0812">Transmembrane</keyword>
<keyword evidence="2" id="KW-1185">Reference proteome</keyword>